<accession>A0ABS2BKF2</accession>
<evidence type="ECO:0000313" key="2">
    <source>
        <dbReference type="Proteomes" id="UP000809431"/>
    </source>
</evidence>
<organism evidence="1 2">
    <name type="scientific">Jeongeupia naejangsanensis</name>
    <dbReference type="NCBI Taxonomy" id="613195"/>
    <lineage>
        <taxon>Bacteria</taxon>
        <taxon>Pseudomonadati</taxon>
        <taxon>Pseudomonadota</taxon>
        <taxon>Betaproteobacteria</taxon>
        <taxon>Neisseriales</taxon>
        <taxon>Chitinibacteraceae</taxon>
        <taxon>Jeongeupia</taxon>
    </lineage>
</organism>
<proteinExistence type="predicted"/>
<gene>
    <name evidence="1" type="ORF">JMJ54_09500</name>
</gene>
<sequence>MQSTLSLFIDDEPRTVGRFAVPEMSLSSSRAAMKQHRFVIEMQASALIKYLEPAYAAWVAESKKDDERCGGPQDKLAKAGYPSLNQLIETPRLLGFVVGHYLLQEFLGKLTWDGASSIEYWLDRVVDCQTSDGFVRLSGTCYSKALCVEA</sequence>
<comment type="caution">
    <text evidence="1">The sequence shown here is derived from an EMBL/GenBank/DDBJ whole genome shotgun (WGS) entry which is preliminary data.</text>
</comment>
<dbReference type="EMBL" id="JAESND010000004">
    <property type="protein sequence ID" value="MBM3116068.1"/>
    <property type="molecule type" value="Genomic_DNA"/>
</dbReference>
<evidence type="ECO:0000313" key="1">
    <source>
        <dbReference type="EMBL" id="MBM3116068.1"/>
    </source>
</evidence>
<keyword evidence="2" id="KW-1185">Reference proteome</keyword>
<protein>
    <submittedName>
        <fullName evidence="1">Uncharacterized protein</fullName>
    </submittedName>
</protein>
<reference evidence="1 2" key="1">
    <citation type="submission" date="2021-01" db="EMBL/GenBank/DDBJ databases">
        <title>Draft Genome Sequence and Polyhydroxyalkanoate Biosynthetic Potential of Jeongeupia naejangsanensis Type Strain DSM 24253.</title>
        <authorList>
            <person name="Turrini P."/>
            <person name="Artuso I."/>
            <person name="Lugli G.A."/>
            <person name="Frangipani E."/>
            <person name="Ventura M."/>
            <person name="Visca P."/>
        </authorList>
    </citation>
    <scope>NUCLEOTIDE SEQUENCE [LARGE SCALE GENOMIC DNA]</scope>
    <source>
        <strain evidence="1 2">DSM 24253</strain>
    </source>
</reference>
<dbReference type="Proteomes" id="UP000809431">
    <property type="component" value="Unassembled WGS sequence"/>
</dbReference>
<name>A0ABS2BKF2_9NEIS</name>
<dbReference type="RefSeq" id="WP_203538138.1">
    <property type="nucleotide sequence ID" value="NZ_JAESND010000004.1"/>
</dbReference>